<feature type="transmembrane region" description="Helical" evidence="1">
    <location>
        <begin position="6"/>
        <end position="26"/>
    </location>
</feature>
<feature type="transmembrane region" description="Helical" evidence="1">
    <location>
        <begin position="95"/>
        <end position="118"/>
    </location>
</feature>
<dbReference type="AlphaFoldDB" id="A0ABD0ZD77"/>
<feature type="transmembrane region" description="Helical" evidence="1">
    <location>
        <begin position="241"/>
        <end position="260"/>
    </location>
</feature>
<comment type="caution">
    <text evidence="2">The sequence shown here is derived from an EMBL/GenBank/DDBJ whole genome shotgun (WGS) entry which is preliminary data.</text>
</comment>
<gene>
    <name evidence="2" type="ORF">AAG570_008835</name>
</gene>
<proteinExistence type="predicted"/>
<protein>
    <recommendedName>
        <fullName evidence="4">Monocarboxylate transporter 10</fullName>
    </recommendedName>
</protein>
<evidence type="ECO:0000313" key="3">
    <source>
        <dbReference type="Proteomes" id="UP001558652"/>
    </source>
</evidence>
<reference evidence="2 3" key="1">
    <citation type="submission" date="2024-07" db="EMBL/GenBank/DDBJ databases">
        <title>Chromosome-level genome assembly of the water stick insect Ranatra chinensis (Heteroptera: Nepidae).</title>
        <authorList>
            <person name="Liu X."/>
        </authorList>
    </citation>
    <scope>NUCLEOTIDE SEQUENCE [LARGE SCALE GENOMIC DNA]</scope>
    <source>
        <strain evidence="2">Cailab_2021Rc</strain>
        <tissue evidence="2">Muscle</tissue>
    </source>
</reference>
<feature type="transmembrane region" description="Helical" evidence="1">
    <location>
        <begin position="130"/>
        <end position="155"/>
    </location>
</feature>
<feature type="transmembrane region" description="Helical" evidence="1">
    <location>
        <begin position="67"/>
        <end position="88"/>
    </location>
</feature>
<evidence type="ECO:0008006" key="4">
    <source>
        <dbReference type="Google" id="ProtNLM"/>
    </source>
</evidence>
<dbReference type="InterPro" id="IPR011701">
    <property type="entry name" value="MFS"/>
</dbReference>
<evidence type="ECO:0000256" key="1">
    <source>
        <dbReference type="SAM" id="Phobius"/>
    </source>
</evidence>
<keyword evidence="1" id="KW-1133">Transmembrane helix</keyword>
<dbReference type="EMBL" id="JBFDAA010000003">
    <property type="protein sequence ID" value="KAL1138773.1"/>
    <property type="molecule type" value="Genomic_DNA"/>
</dbReference>
<feature type="transmembrane region" description="Helical" evidence="1">
    <location>
        <begin position="38"/>
        <end position="55"/>
    </location>
</feature>
<feature type="transmembrane region" description="Helical" evidence="1">
    <location>
        <begin position="266"/>
        <end position="290"/>
    </location>
</feature>
<dbReference type="Gene3D" id="1.20.1250.20">
    <property type="entry name" value="MFS general substrate transporter like domains"/>
    <property type="match status" value="2"/>
</dbReference>
<keyword evidence="1" id="KW-0472">Membrane</keyword>
<dbReference type="PANTHER" id="PTHR11360">
    <property type="entry name" value="MONOCARBOXYLATE TRANSPORTER"/>
    <property type="match status" value="1"/>
</dbReference>
<name>A0ABD0ZD77_9HEMI</name>
<dbReference type="InterPro" id="IPR050327">
    <property type="entry name" value="Proton-linked_MCT"/>
</dbReference>
<accession>A0ABD0ZD77</accession>
<dbReference type="PANTHER" id="PTHR11360:SF312">
    <property type="entry name" value="KARMOISIN, ISOFORM B"/>
    <property type="match status" value="1"/>
</dbReference>
<keyword evidence="3" id="KW-1185">Reference proteome</keyword>
<feature type="transmembrane region" description="Helical" evidence="1">
    <location>
        <begin position="302"/>
        <end position="324"/>
    </location>
</feature>
<evidence type="ECO:0000313" key="2">
    <source>
        <dbReference type="EMBL" id="KAL1138773.1"/>
    </source>
</evidence>
<keyword evidence="1" id="KW-0812">Transmembrane</keyword>
<dbReference type="Proteomes" id="UP001558652">
    <property type="component" value="Unassembled WGS sequence"/>
</dbReference>
<feature type="transmembrane region" description="Helical" evidence="1">
    <location>
        <begin position="330"/>
        <end position="351"/>
    </location>
</feature>
<organism evidence="2 3">
    <name type="scientific">Ranatra chinensis</name>
    <dbReference type="NCBI Taxonomy" id="642074"/>
    <lineage>
        <taxon>Eukaryota</taxon>
        <taxon>Metazoa</taxon>
        <taxon>Ecdysozoa</taxon>
        <taxon>Arthropoda</taxon>
        <taxon>Hexapoda</taxon>
        <taxon>Insecta</taxon>
        <taxon>Pterygota</taxon>
        <taxon>Neoptera</taxon>
        <taxon>Paraneoptera</taxon>
        <taxon>Hemiptera</taxon>
        <taxon>Heteroptera</taxon>
        <taxon>Panheteroptera</taxon>
        <taxon>Nepomorpha</taxon>
        <taxon>Nepidae</taxon>
        <taxon>Ranatrinae</taxon>
        <taxon>Ranatra</taxon>
    </lineage>
</organism>
<dbReference type="SUPFAM" id="SSF103473">
    <property type="entry name" value="MFS general substrate transporter"/>
    <property type="match status" value="1"/>
</dbReference>
<sequence length="395" mass="42338">LFSFCLALVGSLTIGTTFFLSPVAGILTDKIGIQRTTFIGGALATLGMFSSSFLTDHVEGLYVSYGVVYGIGASLVYTPSLVILGHYFDKYMGIVNGIVTAGSSLFTILMPYVIYGLITHLGLSNCLRCLGLMMFLLMGSSVLFKPLAVASPATLNKSKPSSWRSVINMDIWKQRRYLIWSLVIPVALFGYFVPYVHMVKFVEVSFPEDDGKLLVLMIGLTSGLGRIIFGKIADYPSVNRIVLQQISFVMIGMLTMLMTVTNSFVMLEVIALGMGLFDGCFISLLGPIAFDLCGHQGAGQAIGFLLGLCSLPLTVGPPVAGLIYDHTGSYTLPFLLAGIPPIVGGICLSVVHCVPQVAPPRASPPLFNGKSIIDTVSPSSPLILPESEPPKYLLL</sequence>
<dbReference type="Pfam" id="PF07690">
    <property type="entry name" value="MFS_1"/>
    <property type="match status" value="1"/>
</dbReference>
<feature type="transmembrane region" description="Helical" evidence="1">
    <location>
        <begin position="176"/>
        <end position="193"/>
    </location>
</feature>
<feature type="non-terminal residue" evidence="2">
    <location>
        <position position="1"/>
    </location>
</feature>
<feature type="transmembrane region" description="Helical" evidence="1">
    <location>
        <begin position="213"/>
        <end position="229"/>
    </location>
</feature>
<dbReference type="InterPro" id="IPR036259">
    <property type="entry name" value="MFS_trans_sf"/>
</dbReference>